<organism evidence="2 3">
    <name type="scientific">Panicum virgatum</name>
    <name type="common">Blackwell switchgrass</name>
    <dbReference type="NCBI Taxonomy" id="38727"/>
    <lineage>
        <taxon>Eukaryota</taxon>
        <taxon>Viridiplantae</taxon>
        <taxon>Streptophyta</taxon>
        <taxon>Embryophyta</taxon>
        <taxon>Tracheophyta</taxon>
        <taxon>Spermatophyta</taxon>
        <taxon>Magnoliopsida</taxon>
        <taxon>Liliopsida</taxon>
        <taxon>Poales</taxon>
        <taxon>Poaceae</taxon>
        <taxon>PACMAD clade</taxon>
        <taxon>Panicoideae</taxon>
        <taxon>Panicodae</taxon>
        <taxon>Paniceae</taxon>
        <taxon>Panicinae</taxon>
        <taxon>Panicum</taxon>
        <taxon>Panicum sect. Hiantes</taxon>
    </lineage>
</organism>
<dbReference type="Proteomes" id="UP000823388">
    <property type="component" value="Chromosome 4K"/>
</dbReference>
<name>A0A8T0TNG8_PANVG</name>
<reference evidence="2" key="1">
    <citation type="submission" date="2020-05" db="EMBL/GenBank/DDBJ databases">
        <title>WGS assembly of Panicum virgatum.</title>
        <authorList>
            <person name="Lovell J.T."/>
            <person name="Jenkins J."/>
            <person name="Shu S."/>
            <person name="Juenger T.E."/>
            <person name="Schmutz J."/>
        </authorList>
    </citation>
    <scope>NUCLEOTIDE SEQUENCE</scope>
    <source>
        <strain evidence="2">AP13</strain>
    </source>
</reference>
<keyword evidence="1" id="KW-0732">Signal</keyword>
<evidence type="ECO:0000313" key="3">
    <source>
        <dbReference type="Proteomes" id="UP000823388"/>
    </source>
</evidence>
<feature type="chain" id="PRO_5035861421" evidence="1">
    <location>
        <begin position="23"/>
        <end position="135"/>
    </location>
</feature>
<evidence type="ECO:0000313" key="2">
    <source>
        <dbReference type="EMBL" id="KAG2612380.1"/>
    </source>
</evidence>
<protein>
    <submittedName>
        <fullName evidence="2">Uncharacterized protein</fullName>
    </submittedName>
</protein>
<gene>
    <name evidence="2" type="ORF">PVAP13_4KG206900</name>
</gene>
<proteinExistence type="predicted"/>
<keyword evidence="3" id="KW-1185">Reference proteome</keyword>
<feature type="signal peptide" evidence="1">
    <location>
        <begin position="1"/>
        <end position="22"/>
    </location>
</feature>
<sequence>MGGKQWWLAKPVAALFDWVAWRQWGLKISKTPAIPLREQIRREVSGRGQASPWPAPGAGAPPKLLFTAPHLELSLPGFLYSRAHMATGRTGWLGRTPLSTGFNAGGDTTPAPAPAPGCALHHRSGTEPGGDCAAV</sequence>
<accession>A0A8T0TNG8</accession>
<dbReference type="AlphaFoldDB" id="A0A8T0TNG8"/>
<comment type="caution">
    <text evidence="2">The sequence shown here is derived from an EMBL/GenBank/DDBJ whole genome shotgun (WGS) entry which is preliminary data.</text>
</comment>
<dbReference type="EMBL" id="CM029043">
    <property type="protein sequence ID" value="KAG2612380.1"/>
    <property type="molecule type" value="Genomic_DNA"/>
</dbReference>
<evidence type="ECO:0000256" key="1">
    <source>
        <dbReference type="SAM" id="SignalP"/>
    </source>
</evidence>